<evidence type="ECO:0000256" key="8">
    <source>
        <dbReference type="ARBA" id="ARBA00035112"/>
    </source>
</evidence>
<dbReference type="Pfam" id="PF11807">
    <property type="entry name" value="UstYa"/>
    <property type="match status" value="1"/>
</dbReference>
<evidence type="ECO:0000256" key="3">
    <source>
        <dbReference type="ARBA" id="ARBA00022989"/>
    </source>
</evidence>
<dbReference type="AlphaFoldDB" id="A0AAD9S843"/>
<evidence type="ECO:0000256" key="4">
    <source>
        <dbReference type="ARBA" id="ARBA00023002"/>
    </source>
</evidence>
<evidence type="ECO:0000313" key="9">
    <source>
        <dbReference type="EMBL" id="KAK2601500.1"/>
    </source>
</evidence>
<keyword evidence="7" id="KW-0325">Glycoprotein</keyword>
<evidence type="ECO:0000256" key="7">
    <source>
        <dbReference type="ARBA" id="ARBA00023180"/>
    </source>
</evidence>
<evidence type="ECO:0000256" key="5">
    <source>
        <dbReference type="ARBA" id="ARBA00023026"/>
    </source>
</evidence>
<evidence type="ECO:0000256" key="2">
    <source>
        <dbReference type="ARBA" id="ARBA00022692"/>
    </source>
</evidence>
<keyword evidence="3" id="KW-1133">Transmembrane helix</keyword>
<evidence type="ECO:0000313" key="10">
    <source>
        <dbReference type="Proteomes" id="UP001265746"/>
    </source>
</evidence>
<keyword evidence="5" id="KW-0843">Virulence</keyword>
<sequence>MAVSKNKSPLWTSAKVPGQEDGPGTPLLATFFWTIFNTVWFGANLLHTNSFGKSSIGGPTLVEPKEAPIETVKVRWDLPAGKRSDFTSYDRAVADAAWASRGLGESQGWLKVSKEDLDAMGETSVEFEDGSGYLMYVDVFQQLHCLNYLRKKLDPWKASYPSVGSDSTFPEGYHTAHCIDSIRLSLECHADVSMVPQRWADGWLEPWPVVQSQHVCRDYSKIQECAHGKQPYVSGKLFQPKLGKVVNGSS</sequence>
<dbReference type="GO" id="GO:0016020">
    <property type="term" value="C:membrane"/>
    <property type="evidence" value="ECO:0007669"/>
    <property type="project" value="UniProtKB-SubCell"/>
</dbReference>
<dbReference type="Proteomes" id="UP001265746">
    <property type="component" value="Unassembled WGS sequence"/>
</dbReference>
<evidence type="ECO:0000256" key="6">
    <source>
        <dbReference type="ARBA" id="ARBA00023136"/>
    </source>
</evidence>
<keyword evidence="4" id="KW-0560">Oxidoreductase</keyword>
<accession>A0AAD9S843</accession>
<keyword evidence="6" id="KW-0472">Membrane</keyword>
<dbReference type="InterPro" id="IPR021765">
    <property type="entry name" value="UstYa-like"/>
</dbReference>
<comment type="caution">
    <text evidence="9">The sequence shown here is derived from an EMBL/GenBank/DDBJ whole genome shotgun (WGS) entry which is preliminary data.</text>
</comment>
<reference evidence="9" key="1">
    <citation type="submission" date="2023-06" db="EMBL/GenBank/DDBJ databases">
        <authorList>
            <person name="Noh H."/>
        </authorList>
    </citation>
    <scope>NUCLEOTIDE SEQUENCE</scope>
    <source>
        <strain evidence="9">DUCC20226</strain>
    </source>
</reference>
<keyword evidence="2" id="KW-0812">Transmembrane</keyword>
<organism evidence="9 10">
    <name type="scientific">Phomopsis amygdali</name>
    <name type="common">Fusicoccum amygdali</name>
    <dbReference type="NCBI Taxonomy" id="1214568"/>
    <lineage>
        <taxon>Eukaryota</taxon>
        <taxon>Fungi</taxon>
        <taxon>Dikarya</taxon>
        <taxon>Ascomycota</taxon>
        <taxon>Pezizomycotina</taxon>
        <taxon>Sordariomycetes</taxon>
        <taxon>Sordariomycetidae</taxon>
        <taxon>Diaporthales</taxon>
        <taxon>Diaporthaceae</taxon>
        <taxon>Diaporthe</taxon>
    </lineage>
</organism>
<dbReference type="EMBL" id="JAUJFL010000006">
    <property type="protein sequence ID" value="KAK2601500.1"/>
    <property type="molecule type" value="Genomic_DNA"/>
</dbReference>
<dbReference type="GO" id="GO:0016491">
    <property type="term" value="F:oxidoreductase activity"/>
    <property type="evidence" value="ECO:0007669"/>
    <property type="project" value="UniProtKB-KW"/>
</dbReference>
<keyword evidence="10" id="KW-1185">Reference proteome</keyword>
<evidence type="ECO:0000256" key="1">
    <source>
        <dbReference type="ARBA" id="ARBA00004167"/>
    </source>
</evidence>
<proteinExistence type="inferred from homology"/>
<name>A0AAD9S843_PHOAM</name>
<comment type="subcellular location">
    <subcellularLocation>
        <location evidence="1">Membrane</location>
        <topology evidence="1">Single-pass membrane protein</topology>
    </subcellularLocation>
</comment>
<dbReference type="GO" id="GO:0043386">
    <property type="term" value="P:mycotoxin biosynthetic process"/>
    <property type="evidence" value="ECO:0007669"/>
    <property type="project" value="InterPro"/>
</dbReference>
<gene>
    <name evidence="9" type="ORF">N8I77_010947</name>
</gene>
<comment type="similarity">
    <text evidence="8">Belongs to the ustYa family.</text>
</comment>
<dbReference type="PANTHER" id="PTHR33365:SF7">
    <property type="entry name" value="TAT PATHWAY SIGNAL SEQUENCE"/>
    <property type="match status" value="1"/>
</dbReference>
<protein>
    <submittedName>
        <fullName evidence="9">Uncharacterized protein</fullName>
    </submittedName>
</protein>
<dbReference type="PANTHER" id="PTHR33365">
    <property type="entry name" value="YALI0B05434P"/>
    <property type="match status" value="1"/>
</dbReference>